<dbReference type="Proteomes" id="UP000016932">
    <property type="component" value="Unassembled WGS sequence"/>
</dbReference>
<dbReference type="RefSeq" id="XP_007931896.1">
    <property type="nucleotide sequence ID" value="XM_007933705.1"/>
</dbReference>
<name>M3AM80_PSEFD</name>
<keyword evidence="2" id="KW-0812">Transmembrane</keyword>
<proteinExistence type="predicted"/>
<dbReference type="SUPFAM" id="SSF90123">
    <property type="entry name" value="ABC transporter transmembrane region"/>
    <property type="match status" value="1"/>
</dbReference>
<dbReference type="GO" id="GO:0005524">
    <property type="term" value="F:ATP binding"/>
    <property type="evidence" value="ECO:0007669"/>
    <property type="project" value="UniProtKB-KW"/>
</dbReference>
<protein>
    <submittedName>
        <fullName evidence="9">Putative ABC transporter</fullName>
    </submittedName>
</protein>
<keyword evidence="1" id="KW-0813">Transport</keyword>
<feature type="domain" description="ABC transmembrane type-1" evidence="8">
    <location>
        <begin position="230"/>
        <end position="378"/>
    </location>
</feature>
<evidence type="ECO:0000259" key="8">
    <source>
        <dbReference type="PROSITE" id="PS50929"/>
    </source>
</evidence>
<dbReference type="InterPro" id="IPR027417">
    <property type="entry name" value="P-loop_NTPase"/>
</dbReference>
<organism evidence="9 10">
    <name type="scientific">Pseudocercospora fijiensis (strain CIRAD86)</name>
    <name type="common">Black leaf streak disease fungus</name>
    <name type="synonym">Mycosphaerella fijiensis</name>
    <dbReference type="NCBI Taxonomy" id="383855"/>
    <lineage>
        <taxon>Eukaryota</taxon>
        <taxon>Fungi</taxon>
        <taxon>Dikarya</taxon>
        <taxon>Ascomycota</taxon>
        <taxon>Pezizomycotina</taxon>
        <taxon>Dothideomycetes</taxon>
        <taxon>Dothideomycetidae</taxon>
        <taxon>Mycosphaerellales</taxon>
        <taxon>Mycosphaerellaceae</taxon>
        <taxon>Pseudocercospora</taxon>
    </lineage>
</organism>
<evidence type="ECO:0000256" key="7">
    <source>
        <dbReference type="SAM" id="MobiDB-lite"/>
    </source>
</evidence>
<dbReference type="Pfam" id="PF00664">
    <property type="entry name" value="ABC_membrane"/>
    <property type="match status" value="1"/>
</dbReference>
<feature type="region of interest" description="Disordered" evidence="7">
    <location>
        <begin position="1"/>
        <end position="24"/>
    </location>
</feature>
<sequence>MPYPPSPLLDKESSSLGTDPGKSLRGPEENLTMIQFLTVSWMNPIISLGRCGRLDESYVWQQPVLGLECSRVCEKFKEFRGSVLSRLCQSNAVDLVVIGMLAMFELACEAMLPLLLKEILRSMDTSPSRKGVILTYAPITLGVQFANTQMEIIHAWYGWRCYERSRCVCTMMIFGKALSRKSTIGSTARQPVANLSGQPQRVSIPTEWSRFGRIFGRHLLAEDRKPHRVTTPGKILNPFRGDAYAISQRFWEFDQLLKAPIGIVIAAALVWQLLGPACYLGILSLVVSQVGSALLIRTLVQYERQRKLATDEQLQQSSPFLESIRHLRWYNWQNHWLEQVQSARSKELFARLKFALLQATNRFINVLSSSLLPVLAFFAYTKFAHRPLTVDLMDEATASLDAESGSRVQEILKREWQGITRITIAHRVEAVKDADFEIFFALLRVRSRALLHGDSARLGLCIWHALKNTSEGQGVGFPARAIDDRRLHDVFCPALPRLWSVVGFSRW</sequence>
<dbReference type="OrthoDB" id="6500128at2759"/>
<keyword evidence="6" id="KW-0472">Membrane</keyword>
<dbReference type="GeneID" id="19338377"/>
<evidence type="ECO:0000313" key="9">
    <source>
        <dbReference type="EMBL" id="EME78228.1"/>
    </source>
</evidence>
<evidence type="ECO:0000313" key="10">
    <source>
        <dbReference type="Proteomes" id="UP000016932"/>
    </source>
</evidence>
<evidence type="ECO:0000256" key="3">
    <source>
        <dbReference type="ARBA" id="ARBA00022741"/>
    </source>
</evidence>
<keyword evidence="5" id="KW-1133">Transmembrane helix</keyword>
<dbReference type="GO" id="GO:0016020">
    <property type="term" value="C:membrane"/>
    <property type="evidence" value="ECO:0007669"/>
    <property type="project" value="InterPro"/>
</dbReference>
<evidence type="ECO:0000256" key="6">
    <source>
        <dbReference type="ARBA" id="ARBA00023136"/>
    </source>
</evidence>
<dbReference type="EMBL" id="KB446564">
    <property type="protein sequence ID" value="EME78228.1"/>
    <property type="molecule type" value="Genomic_DNA"/>
</dbReference>
<dbReference type="PROSITE" id="PS50929">
    <property type="entry name" value="ABC_TM1F"/>
    <property type="match status" value="1"/>
</dbReference>
<dbReference type="InterPro" id="IPR050173">
    <property type="entry name" value="ABC_transporter_C-like"/>
</dbReference>
<dbReference type="PANTHER" id="PTHR24223:SF415">
    <property type="entry name" value="FI20190P1"/>
    <property type="match status" value="1"/>
</dbReference>
<evidence type="ECO:0000256" key="5">
    <source>
        <dbReference type="ARBA" id="ARBA00022989"/>
    </source>
</evidence>
<dbReference type="KEGG" id="pfj:MYCFIDRAFT_217191"/>
<dbReference type="Gene3D" id="1.20.1560.10">
    <property type="entry name" value="ABC transporter type 1, transmembrane domain"/>
    <property type="match status" value="1"/>
</dbReference>
<evidence type="ECO:0000256" key="1">
    <source>
        <dbReference type="ARBA" id="ARBA00022448"/>
    </source>
</evidence>
<dbReference type="GO" id="GO:0140359">
    <property type="term" value="F:ABC-type transporter activity"/>
    <property type="evidence" value="ECO:0007669"/>
    <property type="project" value="InterPro"/>
</dbReference>
<evidence type="ECO:0000256" key="4">
    <source>
        <dbReference type="ARBA" id="ARBA00022840"/>
    </source>
</evidence>
<reference evidence="9 10" key="1">
    <citation type="journal article" date="2012" name="PLoS Pathog.">
        <title>Diverse lifestyles and strategies of plant pathogenesis encoded in the genomes of eighteen Dothideomycetes fungi.</title>
        <authorList>
            <person name="Ohm R.A."/>
            <person name="Feau N."/>
            <person name="Henrissat B."/>
            <person name="Schoch C.L."/>
            <person name="Horwitz B.A."/>
            <person name="Barry K.W."/>
            <person name="Condon B.J."/>
            <person name="Copeland A.C."/>
            <person name="Dhillon B."/>
            <person name="Glaser F."/>
            <person name="Hesse C.N."/>
            <person name="Kosti I."/>
            <person name="LaButti K."/>
            <person name="Lindquist E.A."/>
            <person name="Lucas S."/>
            <person name="Salamov A.A."/>
            <person name="Bradshaw R.E."/>
            <person name="Ciuffetti L."/>
            <person name="Hamelin R.C."/>
            <person name="Kema G.H.J."/>
            <person name="Lawrence C."/>
            <person name="Scott J.A."/>
            <person name="Spatafora J.W."/>
            <person name="Turgeon B.G."/>
            <person name="de Wit P.J.G.M."/>
            <person name="Zhong S."/>
            <person name="Goodwin S.B."/>
            <person name="Grigoriev I.V."/>
        </authorList>
    </citation>
    <scope>NUCLEOTIDE SEQUENCE [LARGE SCALE GENOMIC DNA]</scope>
    <source>
        <strain evidence="9 10">CIRAD86</strain>
    </source>
</reference>
<accession>M3AM80</accession>
<dbReference type="InterPro" id="IPR011527">
    <property type="entry name" value="ABC1_TM_dom"/>
</dbReference>
<dbReference type="PANTHER" id="PTHR24223">
    <property type="entry name" value="ATP-BINDING CASSETTE SUB-FAMILY C"/>
    <property type="match status" value="1"/>
</dbReference>
<keyword evidence="4" id="KW-0067">ATP-binding</keyword>
<dbReference type="AlphaFoldDB" id="M3AM80"/>
<dbReference type="HOGENOM" id="CLU_537622_0_0_1"/>
<dbReference type="VEuPathDB" id="FungiDB:MYCFIDRAFT_217191"/>
<gene>
    <name evidence="9" type="ORF">MYCFIDRAFT_217191</name>
</gene>
<dbReference type="InterPro" id="IPR036640">
    <property type="entry name" value="ABC1_TM_sf"/>
</dbReference>
<evidence type="ECO:0000256" key="2">
    <source>
        <dbReference type="ARBA" id="ARBA00022692"/>
    </source>
</evidence>
<keyword evidence="3" id="KW-0547">Nucleotide-binding</keyword>
<keyword evidence="10" id="KW-1185">Reference proteome</keyword>
<dbReference type="SUPFAM" id="SSF52540">
    <property type="entry name" value="P-loop containing nucleoside triphosphate hydrolases"/>
    <property type="match status" value="1"/>
</dbReference>
<dbReference type="Gene3D" id="3.40.50.300">
    <property type="entry name" value="P-loop containing nucleotide triphosphate hydrolases"/>
    <property type="match status" value="1"/>
</dbReference>
<dbReference type="eggNOG" id="KOG0054">
    <property type="taxonomic scope" value="Eukaryota"/>
</dbReference>